<evidence type="ECO:0000313" key="1">
    <source>
        <dbReference type="EMBL" id="JAH51828.1"/>
    </source>
</evidence>
<reference evidence="1" key="2">
    <citation type="journal article" date="2015" name="Fish Shellfish Immunol.">
        <title>Early steps in the European eel (Anguilla anguilla)-Vibrio vulnificus interaction in the gills: Role of the RtxA13 toxin.</title>
        <authorList>
            <person name="Callol A."/>
            <person name="Pajuelo D."/>
            <person name="Ebbesson L."/>
            <person name="Teles M."/>
            <person name="MacKenzie S."/>
            <person name="Amaro C."/>
        </authorList>
    </citation>
    <scope>NUCLEOTIDE SEQUENCE</scope>
</reference>
<reference evidence="1" key="1">
    <citation type="submission" date="2014-11" db="EMBL/GenBank/DDBJ databases">
        <authorList>
            <person name="Amaro Gonzalez C."/>
        </authorList>
    </citation>
    <scope>NUCLEOTIDE SEQUENCE</scope>
</reference>
<sequence>MEVRSRKQQ</sequence>
<accession>A0A0E9TGJ4</accession>
<dbReference type="EMBL" id="GBXM01056749">
    <property type="protein sequence ID" value="JAH51828.1"/>
    <property type="molecule type" value="Transcribed_RNA"/>
</dbReference>
<organism evidence="1">
    <name type="scientific">Anguilla anguilla</name>
    <name type="common">European freshwater eel</name>
    <name type="synonym">Muraena anguilla</name>
    <dbReference type="NCBI Taxonomy" id="7936"/>
    <lineage>
        <taxon>Eukaryota</taxon>
        <taxon>Metazoa</taxon>
        <taxon>Chordata</taxon>
        <taxon>Craniata</taxon>
        <taxon>Vertebrata</taxon>
        <taxon>Euteleostomi</taxon>
        <taxon>Actinopterygii</taxon>
        <taxon>Neopterygii</taxon>
        <taxon>Teleostei</taxon>
        <taxon>Anguilliformes</taxon>
        <taxon>Anguillidae</taxon>
        <taxon>Anguilla</taxon>
    </lineage>
</organism>
<proteinExistence type="predicted"/>
<protein>
    <submittedName>
        <fullName evidence="1">Uncharacterized protein</fullName>
    </submittedName>
</protein>
<name>A0A0E9TGJ4_ANGAN</name>